<accession>A0ABW0V1T3</accession>
<evidence type="ECO:0000313" key="2">
    <source>
        <dbReference type="Proteomes" id="UP001596154"/>
    </source>
</evidence>
<organism evidence="1 2">
    <name type="scientific">Streptomyces bullii</name>
    <dbReference type="NCBI Taxonomy" id="349910"/>
    <lineage>
        <taxon>Bacteria</taxon>
        <taxon>Bacillati</taxon>
        <taxon>Actinomycetota</taxon>
        <taxon>Actinomycetes</taxon>
        <taxon>Kitasatosporales</taxon>
        <taxon>Streptomycetaceae</taxon>
        <taxon>Streptomyces</taxon>
    </lineage>
</organism>
<dbReference type="EMBL" id="JBHSNY010000020">
    <property type="protein sequence ID" value="MFC5639338.1"/>
    <property type="molecule type" value="Genomic_DNA"/>
</dbReference>
<name>A0ABW0V1T3_9ACTN</name>
<keyword evidence="2" id="KW-1185">Reference proteome</keyword>
<gene>
    <name evidence="1" type="ORF">ACFPZJ_37520</name>
</gene>
<evidence type="ECO:0000313" key="1">
    <source>
        <dbReference type="EMBL" id="MFC5639338.1"/>
    </source>
</evidence>
<protein>
    <submittedName>
        <fullName evidence="1">Uncharacterized protein</fullName>
    </submittedName>
</protein>
<proteinExistence type="predicted"/>
<sequence>MAVRDKTARIGRNRLEQLHLAVAKQATVEILEPRDTLTLSRRLNGINLDLVTEDRNFTALKTGQTIPWGTIRASGPSGTQIRYRVRTGRDVIGIPEFSEG</sequence>
<reference evidence="2" key="1">
    <citation type="journal article" date="2019" name="Int. J. Syst. Evol. Microbiol.">
        <title>The Global Catalogue of Microorganisms (GCM) 10K type strain sequencing project: providing services to taxonomists for standard genome sequencing and annotation.</title>
        <authorList>
            <consortium name="The Broad Institute Genomics Platform"/>
            <consortium name="The Broad Institute Genome Sequencing Center for Infectious Disease"/>
            <person name="Wu L."/>
            <person name="Ma J."/>
        </authorList>
    </citation>
    <scope>NUCLEOTIDE SEQUENCE [LARGE SCALE GENOMIC DNA]</scope>
    <source>
        <strain evidence="2">CGMCC 4.7248</strain>
    </source>
</reference>
<dbReference type="RefSeq" id="WP_381031255.1">
    <property type="nucleotide sequence ID" value="NZ_JBHSNY010000020.1"/>
</dbReference>
<comment type="caution">
    <text evidence="1">The sequence shown here is derived from an EMBL/GenBank/DDBJ whole genome shotgun (WGS) entry which is preliminary data.</text>
</comment>
<dbReference type="Proteomes" id="UP001596154">
    <property type="component" value="Unassembled WGS sequence"/>
</dbReference>